<feature type="compositionally biased region" description="Low complexity" evidence="5">
    <location>
        <begin position="172"/>
        <end position="209"/>
    </location>
</feature>
<proteinExistence type="predicted"/>
<dbReference type="GO" id="GO:0008270">
    <property type="term" value="F:zinc ion binding"/>
    <property type="evidence" value="ECO:0007669"/>
    <property type="project" value="UniProtKB-KW"/>
</dbReference>
<dbReference type="CDD" id="cd15737">
    <property type="entry name" value="FYVE2_Vac1p_like"/>
    <property type="match status" value="1"/>
</dbReference>
<reference evidence="7" key="1">
    <citation type="submission" date="2019-10" db="EMBL/GenBank/DDBJ databases">
        <authorList>
            <consortium name="DOE Joint Genome Institute"/>
            <person name="Kuo A."/>
            <person name="Miyauchi S."/>
            <person name="Kiss E."/>
            <person name="Drula E."/>
            <person name="Kohler A."/>
            <person name="Sanchez-Garcia M."/>
            <person name="Andreopoulos B."/>
            <person name="Barry K.W."/>
            <person name="Bonito G."/>
            <person name="Buee M."/>
            <person name="Carver A."/>
            <person name="Chen C."/>
            <person name="Cichocki N."/>
            <person name="Clum A."/>
            <person name="Culley D."/>
            <person name="Crous P.W."/>
            <person name="Fauchery L."/>
            <person name="Girlanda M."/>
            <person name="Hayes R."/>
            <person name="Keri Z."/>
            <person name="LaButti K."/>
            <person name="Lipzen A."/>
            <person name="Lombard V."/>
            <person name="Magnuson J."/>
            <person name="Maillard F."/>
            <person name="Morin E."/>
            <person name="Murat C."/>
            <person name="Nolan M."/>
            <person name="Ohm R."/>
            <person name="Pangilinan J."/>
            <person name="Pereira M."/>
            <person name="Perotto S."/>
            <person name="Peter M."/>
            <person name="Riley R."/>
            <person name="Sitrit Y."/>
            <person name="Stielow B."/>
            <person name="Szollosi G."/>
            <person name="Zifcakova L."/>
            <person name="Stursova M."/>
            <person name="Spatafora J.W."/>
            <person name="Tedersoo L."/>
            <person name="Vaario L.-M."/>
            <person name="Yamada A."/>
            <person name="Yan M."/>
            <person name="Wang P."/>
            <person name="Xu J."/>
            <person name="Bruns T."/>
            <person name="Baldrian P."/>
            <person name="Vilgalys R."/>
            <person name="Henrissat B."/>
            <person name="Grigoriev I.V."/>
            <person name="Hibbett D."/>
            <person name="Nagy L.G."/>
            <person name="Martin F.M."/>
        </authorList>
    </citation>
    <scope>NUCLEOTIDE SEQUENCE</scope>
    <source>
        <strain evidence="7">Prilba</strain>
    </source>
</reference>
<dbReference type="InterPro" id="IPR036531">
    <property type="entry name" value="Rbsn_Rab-bd_sf"/>
</dbReference>
<dbReference type="EMBL" id="WHVB01000011">
    <property type="protein sequence ID" value="KAF8478604.1"/>
    <property type="molecule type" value="Genomic_DNA"/>
</dbReference>
<evidence type="ECO:0000313" key="7">
    <source>
        <dbReference type="EMBL" id="KAF8478604.1"/>
    </source>
</evidence>
<dbReference type="PANTHER" id="PTHR13510:SF44">
    <property type="entry name" value="RABENOSYN-5"/>
    <property type="match status" value="1"/>
</dbReference>
<keyword evidence="3" id="KW-0862">Zinc</keyword>
<dbReference type="SUPFAM" id="SSF140125">
    <property type="entry name" value="Rabenosyn-5 Rab-binding domain-like"/>
    <property type="match status" value="1"/>
</dbReference>
<dbReference type="Gene3D" id="3.30.40.10">
    <property type="entry name" value="Zinc/RING finger domain, C3HC4 (zinc finger)"/>
    <property type="match status" value="1"/>
</dbReference>
<feature type="compositionally biased region" description="Polar residues" evidence="5">
    <location>
        <begin position="110"/>
        <end position="124"/>
    </location>
</feature>
<protein>
    <recommendedName>
        <fullName evidence="6">FYVE-type domain-containing protein</fullName>
    </recommendedName>
</protein>
<feature type="compositionally biased region" description="Low complexity" evidence="5">
    <location>
        <begin position="44"/>
        <end position="58"/>
    </location>
</feature>
<dbReference type="PANTHER" id="PTHR13510">
    <property type="entry name" value="FYVE-FINGER-CONTAINING RAB5 EFFECTOR PROTEIN RABENOSYN-5-RELATED"/>
    <property type="match status" value="1"/>
</dbReference>
<feature type="compositionally biased region" description="Polar residues" evidence="5">
    <location>
        <begin position="31"/>
        <end position="40"/>
    </location>
</feature>
<accession>A0A9P5MTT9</accession>
<dbReference type="Proteomes" id="UP000759537">
    <property type="component" value="Unassembled WGS sequence"/>
</dbReference>
<dbReference type="SUPFAM" id="SSF57903">
    <property type="entry name" value="FYVE/PHD zinc finger"/>
    <property type="match status" value="1"/>
</dbReference>
<dbReference type="SMART" id="SM00064">
    <property type="entry name" value="FYVE"/>
    <property type="match status" value="1"/>
</dbReference>
<dbReference type="Pfam" id="PF11464">
    <property type="entry name" value="Rbsn"/>
    <property type="match status" value="1"/>
</dbReference>
<feature type="compositionally biased region" description="Polar residues" evidence="5">
    <location>
        <begin position="1"/>
        <end position="19"/>
    </location>
</feature>
<feature type="domain" description="FYVE-type" evidence="6">
    <location>
        <begin position="321"/>
        <end position="436"/>
    </location>
</feature>
<evidence type="ECO:0000256" key="2">
    <source>
        <dbReference type="ARBA" id="ARBA00022771"/>
    </source>
</evidence>
<organism evidence="7 8">
    <name type="scientific">Russula ochroleuca</name>
    <dbReference type="NCBI Taxonomy" id="152965"/>
    <lineage>
        <taxon>Eukaryota</taxon>
        <taxon>Fungi</taxon>
        <taxon>Dikarya</taxon>
        <taxon>Basidiomycota</taxon>
        <taxon>Agaricomycotina</taxon>
        <taxon>Agaricomycetes</taxon>
        <taxon>Russulales</taxon>
        <taxon>Russulaceae</taxon>
        <taxon>Russula</taxon>
    </lineage>
</organism>
<dbReference type="Gene3D" id="4.10.860.20">
    <property type="entry name" value="Rabenosyn, Rab binding domain"/>
    <property type="match status" value="1"/>
</dbReference>
<evidence type="ECO:0000256" key="4">
    <source>
        <dbReference type="PROSITE-ProRule" id="PRU00091"/>
    </source>
</evidence>
<dbReference type="PROSITE" id="PS50178">
    <property type="entry name" value="ZF_FYVE"/>
    <property type="match status" value="1"/>
</dbReference>
<evidence type="ECO:0000256" key="5">
    <source>
        <dbReference type="SAM" id="MobiDB-lite"/>
    </source>
</evidence>
<evidence type="ECO:0000256" key="1">
    <source>
        <dbReference type="ARBA" id="ARBA00022723"/>
    </source>
</evidence>
<dbReference type="InterPro" id="IPR013083">
    <property type="entry name" value="Znf_RING/FYVE/PHD"/>
</dbReference>
<feature type="region of interest" description="Disordered" evidence="5">
    <location>
        <begin position="1"/>
        <end position="219"/>
    </location>
</feature>
<comment type="caution">
    <text evidence="7">The sequence shown here is derived from an EMBL/GenBank/DDBJ whole genome shotgun (WGS) entry which is preliminary data.</text>
</comment>
<dbReference type="AlphaFoldDB" id="A0A9P5MTT9"/>
<evidence type="ECO:0000256" key="3">
    <source>
        <dbReference type="ARBA" id="ARBA00022833"/>
    </source>
</evidence>
<reference evidence="7" key="2">
    <citation type="journal article" date="2020" name="Nat. Commun.">
        <title>Large-scale genome sequencing of mycorrhizal fungi provides insights into the early evolution of symbiotic traits.</title>
        <authorList>
            <person name="Miyauchi S."/>
            <person name="Kiss E."/>
            <person name="Kuo A."/>
            <person name="Drula E."/>
            <person name="Kohler A."/>
            <person name="Sanchez-Garcia M."/>
            <person name="Morin E."/>
            <person name="Andreopoulos B."/>
            <person name="Barry K.W."/>
            <person name="Bonito G."/>
            <person name="Buee M."/>
            <person name="Carver A."/>
            <person name="Chen C."/>
            <person name="Cichocki N."/>
            <person name="Clum A."/>
            <person name="Culley D."/>
            <person name="Crous P.W."/>
            <person name="Fauchery L."/>
            <person name="Girlanda M."/>
            <person name="Hayes R.D."/>
            <person name="Keri Z."/>
            <person name="LaButti K."/>
            <person name="Lipzen A."/>
            <person name="Lombard V."/>
            <person name="Magnuson J."/>
            <person name="Maillard F."/>
            <person name="Murat C."/>
            <person name="Nolan M."/>
            <person name="Ohm R.A."/>
            <person name="Pangilinan J."/>
            <person name="Pereira M.F."/>
            <person name="Perotto S."/>
            <person name="Peter M."/>
            <person name="Pfister S."/>
            <person name="Riley R."/>
            <person name="Sitrit Y."/>
            <person name="Stielow J.B."/>
            <person name="Szollosi G."/>
            <person name="Zifcakova L."/>
            <person name="Stursova M."/>
            <person name="Spatafora J.W."/>
            <person name="Tedersoo L."/>
            <person name="Vaario L.M."/>
            <person name="Yamada A."/>
            <person name="Yan M."/>
            <person name="Wang P."/>
            <person name="Xu J."/>
            <person name="Bruns T."/>
            <person name="Baldrian P."/>
            <person name="Vilgalys R."/>
            <person name="Dunand C."/>
            <person name="Henrissat B."/>
            <person name="Grigoriev I.V."/>
            <person name="Hibbett D."/>
            <person name="Nagy L.G."/>
            <person name="Martin F.M."/>
        </authorList>
    </citation>
    <scope>NUCLEOTIDE SEQUENCE</scope>
    <source>
        <strain evidence="7">Prilba</strain>
    </source>
</reference>
<sequence>MPPSSTGLTTEEVPTQKAESSSSSQTPSMSATPLASTSSVPDGRPTASSSTNSSPTTTRTRKTSTFRHVPSRAAQTPIAPSPLSLGIDSRITSLPSRTLDPSKPHRPHSRLSSVTFPSNLSQAPPSHDVPVGRALTIGQPQSDANPPDRRTASEGVDGPTPPLLLPFPVQKTPSSSSSPSQTPAASGSPVTSPSPPSTRTSTPVRSSAPYRPGFQPKGVYRPLTDDFLELRRSCRVNERVEQTRLERRLEKLINLHFGEDADKRTTARPKQAKRMSSIWELDIRSMGPSDLWRGVVQNQVTAGGKADIRAAEQHITPWQSDAEVSQCPLCAYVAYHFTCPASFHPITNRKHHCRLCGQVICSLPVKRPQRPVTCSLLFVSDPKSGQIEEVREGVDYGVRRRTVSSVGHGASRDGINPDEKFLRGVRICRNCRPALLRKQYALDRARLPTFSKLYDVFMGLEKEIEDALPQFQELLLTLSSDDRPTAEASAARKRLLEAFAQYDALAKRIRVLPTSGPGSSQDRVLAAVHTRANIFLQKHMFPLQSLPRPSKSTSPQVKTIDGPIIDPDSELAHALQPLLEQEALLESFIEEAKAHRKFEDAKSLKSNLHEIQAEIDKIVANGHEGGLMFPQPDGKSKKSAN</sequence>
<dbReference type="InterPro" id="IPR052727">
    <property type="entry name" value="Rab4/Rab5_effector"/>
</dbReference>
<evidence type="ECO:0000313" key="8">
    <source>
        <dbReference type="Proteomes" id="UP000759537"/>
    </source>
</evidence>
<evidence type="ECO:0000259" key="6">
    <source>
        <dbReference type="PROSITE" id="PS50178"/>
    </source>
</evidence>
<feature type="compositionally biased region" description="Low complexity" evidence="5">
    <location>
        <begin position="20"/>
        <end position="30"/>
    </location>
</feature>
<keyword evidence="1" id="KW-0479">Metal-binding</keyword>
<keyword evidence="8" id="KW-1185">Reference proteome</keyword>
<gene>
    <name evidence="7" type="ORF">DFH94DRAFT_633488</name>
</gene>
<dbReference type="InterPro" id="IPR000306">
    <property type="entry name" value="Znf_FYVE"/>
</dbReference>
<dbReference type="OrthoDB" id="166134at2759"/>
<dbReference type="InterPro" id="IPR017455">
    <property type="entry name" value="Znf_FYVE-rel"/>
</dbReference>
<keyword evidence="2 4" id="KW-0863">Zinc-finger</keyword>
<dbReference type="Pfam" id="PF01363">
    <property type="entry name" value="FYVE"/>
    <property type="match status" value="1"/>
</dbReference>
<dbReference type="InterPro" id="IPR011011">
    <property type="entry name" value="Znf_FYVE_PHD"/>
</dbReference>
<dbReference type="InterPro" id="IPR021565">
    <property type="entry name" value="Rbsn_Rab-bd"/>
</dbReference>
<name>A0A9P5MTT9_9AGAM</name>